<dbReference type="AlphaFoldDB" id="A0A845SIM3"/>
<dbReference type="EMBL" id="WUBS01000005">
    <property type="protein sequence ID" value="NDL62814.1"/>
    <property type="molecule type" value="Genomic_DNA"/>
</dbReference>
<keyword evidence="2" id="KW-1185">Reference proteome</keyword>
<dbReference type="RefSeq" id="WP_162365543.1">
    <property type="nucleotide sequence ID" value="NZ_WUBS01000005.1"/>
</dbReference>
<organism evidence="1 2">
    <name type="scientific">Acerihabitans arboris</name>
    <dbReference type="NCBI Taxonomy" id="2691583"/>
    <lineage>
        <taxon>Bacteria</taxon>
        <taxon>Pseudomonadati</taxon>
        <taxon>Pseudomonadota</taxon>
        <taxon>Gammaproteobacteria</taxon>
        <taxon>Enterobacterales</taxon>
        <taxon>Pectobacteriaceae</taxon>
        <taxon>Acerihabitans</taxon>
    </lineage>
</organism>
<accession>A0A845SIM3</accession>
<gene>
    <name evidence="1" type="ORF">GRH90_08650</name>
</gene>
<dbReference type="Proteomes" id="UP000461443">
    <property type="component" value="Unassembled WGS sequence"/>
</dbReference>
<evidence type="ECO:0000313" key="2">
    <source>
        <dbReference type="Proteomes" id="UP000461443"/>
    </source>
</evidence>
<reference evidence="1 2" key="2">
    <citation type="submission" date="2020-02" db="EMBL/GenBank/DDBJ databases">
        <title>The new genus of Enterobacteriales.</title>
        <authorList>
            <person name="Kim I.S."/>
        </authorList>
    </citation>
    <scope>NUCLEOTIDE SEQUENCE [LARGE SCALE GENOMIC DNA]</scope>
    <source>
        <strain evidence="1 2">SAP-6</strain>
    </source>
</reference>
<evidence type="ECO:0000313" key="1">
    <source>
        <dbReference type="EMBL" id="NDL62814.1"/>
    </source>
</evidence>
<protein>
    <submittedName>
        <fullName evidence="1">Uncharacterized protein</fullName>
    </submittedName>
</protein>
<name>A0A845SIM3_9GAMM</name>
<proteinExistence type="predicted"/>
<sequence>MISSAIFPGAAAADGIGDANFKPFAKDGKYASIGDGQLMLSDRGEDDIEDVQCHIAIQLPNAHANAQHQSFVAEFSRLTEEKRWTLGWLLEYDQFLAHKVKYLFDHMLYLDKKRESLDTILLKKYCEKIIASCLAVPPSQLVPNNTLHANNDGRIFLKDFFTDIDNDFRHAFKEIDFRVLRQSIALKNGMSFSEAKEHLNKIFKTETKDHEKKHKKNILLIWG</sequence>
<comment type="caution">
    <text evidence="1">The sequence shown here is derived from an EMBL/GenBank/DDBJ whole genome shotgun (WGS) entry which is preliminary data.</text>
</comment>
<reference evidence="1 2" key="1">
    <citation type="submission" date="2019-12" db="EMBL/GenBank/DDBJ databases">
        <authorList>
            <person name="Lee S.D."/>
        </authorList>
    </citation>
    <scope>NUCLEOTIDE SEQUENCE [LARGE SCALE GENOMIC DNA]</scope>
    <source>
        <strain evidence="1 2">SAP-6</strain>
    </source>
</reference>